<keyword evidence="8" id="KW-1185">Reference proteome</keyword>
<dbReference type="Gene3D" id="3.50.50.60">
    <property type="entry name" value="FAD/NAD(P)-binding domain"/>
    <property type="match status" value="1"/>
</dbReference>
<dbReference type="EnsemblMetazoa" id="XM_777868">
    <property type="protein sequence ID" value="XP_782961"/>
    <property type="gene ID" value="LOC577652"/>
</dbReference>
<dbReference type="Proteomes" id="UP000007110">
    <property type="component" value="Unassembled WGS sequence"/>
</dbReference>
<sequence>MRMEETIYDVCIIGAGMVGSAAAKWLCKLQPETKVCLIGPQEPTEEEWQSGKREIFSSHYDEGRLTRELNESLIWSLLARRSIQRYRQIEKESGINFYQEVGCLYADLKNGESLHQTVQNAETIGNVAYKSLNAAGLKAQFPYLHAEESWQMLFNFKNAGHVSARNLVAAQQKIAASHGCDIINDVVVKVQEKEKSRDSFINIVCQSGRKVAAKRVLLCTGAFSNSYDLLPRGKQIEFYPIEVSVMKAELSQDDALKMADMPVMMSRVPGKQYYILPPIKYPDGKYYIKIGDYNTSITLLRTHQEIAEWFRSQGRYEDDTDEAVELLKFIVQDLNPISVTTSCCVSSHTPTKLLYCDMITPRLGALMGMSGQGAKSSDEIGRMGAKMIARGAWDYDLPAELFRLQYKKMENAKL</sequence>
<keyword evidence="3" id="KW-0285">Flavoprotein</keyword>
<evidence type="ECO:0000256" key="5">
    <source>
        <dbReference type="ARBA" id="ARBA00023002"/>
    </source>
</evidence>
<dbReference type="InParanoid" id="A0A7M7RDW7"/>
<dbReference type="RefSeq" id="XP_782961.3">
    <property type="nucleotide sequence ID" value="XM_777868.4"/>
</dbReference>
<reference evidence="8" key="1">
    <citation type="submission" date="2015-02" db="EMBL/GenBank/DDBJ databases">
        <title>Genome sequencing for Strongylocentrotus purpuratus.</title>
        <authorList>
            <person name="Murali S."/>
            <person name="Liu Y."/>
            <person name="Vee V."/>
            <person name="English A."/>
            <person name="Wang M."/>
            <person name="Skinner E."/>
            <person name="Han Y."/>
            <person name="Muzny D.M."/>
            <person name="Worley K.C."/>
            <person name="Gibbs R.A."/>
        </authorList>
    </citation>
    <scope>NUCLEOTIDE SEQUENCE</scope>
</reference>
<evidence type="ECO:0000256" key="3">
    <source>
        <dbReference type="ARBA" id="ARBA00022630"/>
    </source>
</evidence>
<dbReference type="InterPro" id="IPR006076">
    <property type="entry name" value="FAD-dep_OxRdtase"/>
</dbReference>
<evidence type="ECO:0000256" key="4">
    <source>
        <dbReference type="ARBA" id="ARBA00022827"/>
    </source>
</evidence>
<dbReference type="GO" id="GO:0050660">
    <property type="term" value="F:flavin adenine dinucleotide binding"/>
    <property type="evidence" value="ECO:0007669"/>
    <property type="project" value="InterPro"/>
</dbReference>
<dbReference type="OrthoDB" id="424974at2759"/>
<evidence type="ECO:0000256" key="2">
    <source>
        <dbReference type="ARBA" id="ARBA00010989"/>
    </source>
</evidence>
<comment type="cofactor">
    <cofactor evidence="1">
        <name>FAD</name>
        <dbReference type="ChEBI" id="CHEBI:57692"/>
    </cofactor>
</comment>
<proteinExistence type="inferred from homology"/>
<keyword evidence="5" id="KW-0560">Oxidoreductase</keyword>
<accession>A0A7M7RDW7</accession>
<name>A0A7M7RDW7_STRPU</name>
<dbReference type="AlphaFoldDB" id="A0A7M7RDW7"/>
<evidence type="ECO:0000313" key="8">
    <source>
        <dbReference type="Proteomes" id="UP000007110"/>
    </source>
</evidence>
<evidence type="ECO:0000313" key="7">
    <source>
        <dbReference type="EnsemblMetazoa" id="XP_782961"/>
    </source>
</evidence>
<dbReference type="InterPro" id="IPR036188">
    <property type="entry name" value="FAD/NAD-bd_sf"/>
</dbReference>
<dbReference type="KEGG" id="spu:577652"/>
<evidence type="ECO:0000256" key="1">
    <source>
        <dbReference type="ARBA" id="ARBA00001974"/>
    </source>
</evidence>
<dbReference type="PANTHER" id="PTHR10961:SF10">
    <property type="entry name" value="FAD DEPENDENT OXIDOREDUCTASE DOMAIN-CONTAINING PROTEIN"/>
    <property type="match status" value="1"/>
</dbReference>
<organism evidence="7 8">
    <name type="scientific">Strongylocentrotus purpuratus</name>
    <name type="common">Purple sea urchin</name>
    <dbReference type="NCBI Taxonomy" id="7668"/>
    <lineage>
        <taxon>Eukaryota</taxon>
        <taxon>Metazoa</taxon>
        <taxon>Echinodermata</taxon>
        <taxon>Eleutherozoa</taxon>
        <taxon>Echinozoa</taxon>
        <taxon>Echinoidea</taxon>
        <taxon>Euechinoidea</taxon>
        <taxon>Echinacea</taxon>
        <taxon>Camarodonta</taxon>
        <taxon>Echinidea</taxon>
        <taxon>Strongylocentrotidae</taxon>
        <taxon>Strongylocentrotus</taxon>
    </lineage>
</organism>
<dbReference type="InterPro" id="IPR045170">
    <property type="entry name" value="MTOX"/>
</dbReference>
<comment type="similarity">
    <text evidence="2">Belongs to the MSOX/MTOX family.</text>
</comment>
<dbReference type="GeneID" id="577652"/>
<dbReference type="Gene3D" id="3.30.9.10">
    <property type="entry name" value="D-Amino Acid Oxidase, subunit A, domain 2"/>
    <property type="match status" value="1"/>
</dbReference>
<reference evidence="7" key="2">
    <citation type="submission" date="2021-01" db="UniProtKB">
        <authorList>
            <consortium name="EnsemblMetazoa"/>
        </authorList>
    </citation>
    <scope>IDENTIFICATION</scope>
</reference>
<dbReference type="Pfam" id="PF01266">
    <property type="entry name" value="DAO"/>
    <property type="match status" value="1"/>
</dbReference>
<protein>
    <recommendedName>
        <fullName evidence="6">FAD dependent oxidoreductase domain-containing protein</fullName>
    </recommendedName>
</protein>
<keyword evidence="4" id="KW-0274">FAD</keyword>
<dbReference type="SUPFAM" id="SSF51905">
    <property type="entry name" value="FAD/NAD(P)-binding domain"/>
    <property type="match status" value="1"/>
</dbReference>
<evidence type="ECO:0000259" key="6">
    <source>
        <dbReference type="Pfam" id="PF01266"/>
    </source>
</evidence>
<dbReference type="PANTHER" id="PTHR10961">
    <property type="entry name" value="PEROXISOMAL SARCOSINE OXIDASE"/>
    <property type="match status" value="1"/>
</dbReference>
<dbReference type="GO" id="GO:0008115">
    <property type="term" value="F:sarcosine oxidase activity"/>
    <property type="evidence" value="ECO:0000318"/>
    <property type="project" value="GO_Central"/>
</dbReference>
<dbReference type="OMA" id="LHAEESW"/>
<feature type="domain" description="FAD dependent oxidoreductase" evidence="6">
    <location>
        <begin position="9"/>
        <end position="386"/>
    </location>
</feature>